<gene>
    <name evidence="2" type="ORF">RM53_16540</name>
</gene>
<proteinExistence type="predicted"/>
<protein>
    <submittedName>
        <fullName evidence="2">Uncharacterized protein</fullName>
    </submittedName>
</protein>
<dbReference type="AlphaFoldDB" id="A0A0B4BXP4"/>
<dbReference type="Proteomes" id="UP000031166">
    <property type="component" value="Unassembled WGS sequence"/>
</dbReference>
<feature type="region of interest" description="Disordered" evidence="1">
    <location>
        <begin position="34"/>
        <end position="56"/>
    </location>
</feature>
<evidence type="ECO:0000313" key="3">
    <source>
        <dbReference type="Proteomes" id="UP000031166"/>
    </source>
</evidence>
<dbReference type="EMBL" id="JWSY01000063">
    <property type="protein sequence ID" value="KIC53419.1"/>
    <property type="molecule type" value="Genomic_DNA"/>
</dbReference>
<accession>A0A0B4BXP4</accession>
<evidence type="ECO:0000256" key="1">
    <source>
        <dbReference type="SAM" id="MobiDB-lite"/>
    </source>
</evidence>
<evidence type="ECO:0000313" key="2">
    <source>
        <dbReference type="EMBL" id="KIC53419.1"/>
    </source>
</evidence>
<organism evidence="2 3">
    <name type="scientific">Brevundimonas nasdae</name>
    <dbReference type="NCBI Taxonomy" id="172043"/>
    <lineage>
        <taxon>Bacteria</taxon>
        <taxon>Pseudomonadati</taxon>
        <taxon>Pseudomonadota</taxon>
        <taxon>Alphaproteobacteria</taxon>
        <taxon>Caulobacterales</taxon>
        <taxon>Caulobacteraceae</taxon>
        <taxon>Brevundimonas</taxon>
    </lineage>
</organism>
<dbReference type="RefSeq" id="WP_039248829.1">
    <property type="nucleotide sequence ID" value="NZ_JWSY01000063.1"/>
</dbReference>
<reference evidence="2 3" key="1">
    <citation type="submission" date="2014-12" db="EMBL/GenBank/DDBJ databases">
        <title>Genome sequencing of Brevundimonas nasdae TPW30.</title>
        <authorList>
            <person name="Tan P.W."/>
            <person name="Chan K.-G."/>
        </authorList>
    </citation>
    <scope>NUCLEOTIDE SEQUENCE [LARGE SCALE GENOMIC DNA]</scope>
    <source>
        <strain evidence="2 3">TPW30</strain>
    </source>
</reference>
<comment type="caution">
    <text evidence="2">The sequence shown here is derived from an EMBL/GenBank/DDBJ whole genome shotgun (WGS) entry which is preliminary data.</text>
</comment>
<feature type="region of interest" description="Disordered" evidence="1">
    <location>
        <begin position="87"/>
        <end position="112"/>
    </location>
</feature>
<name>A0A0B4BXP4_9CAUL</name>
<sequence>MPSPRKSEKEKQREELAALLGEPVFLRDKAAPEVGFTPDTMNTEPHKRPPYYQKKKGSTALYPESWLKEFARTGRVVSPTTGKVMFGSHPWPPAPPTSAPAVPASPKKRINKKKRDAALIVLDLIGETDPERRRKFIEGEPE</sequence>